<gene>
    <name evidence="1" type="ORF">I4F81_002216</name>
</gene>
<keyword evidence="2" id="KW-1185">Reference proteome</keyword>
<evidence type="ECO:0000313" key="2">
    <source>
        <dbReference type="Proteomes" id="UP000798662"/>
    </source>
</evidence>
<dbReference type="Proteomes" id="UP000798662">
    <property type="component" value="Chromosome 1"/>
</dbReference>
<accession>A0ACC3BNZ2</accession>
<protein>
    <submittedName>
        <fullName evidence="1">Uncharacterized protein</fullName>
    </submittedName>
</protein>
<dbReference type="EMBL" id="CM020618">
    <property type="protein sequence ID" value="KAK1859622.1"/>
    <property type="molecule type" value="Genomic_DNA"/>
</dbReference>
<comment type="caution">
    <text evidence="1">The sequence shown here is derived from an EMBL/GenBank/DDBJ whole genome shotgun (WGS) entry which is preliminary data.</text>
</comment>
<name>A0ACC3BNZ2_PYRYE</name>
<sequence>MPADAGGVAPRAPEPAAVGSGFVKASTFITNLFPVWTAACALLGLAKPSAFLWLTTPYFTLSLGMLMLSMGITLTVEDFRRVLARFGAVIIGFLGCYGLMPLLALALAKAFKLPVDYVAGLVLVGSVNGGQASNLSTFIAKGDVALSVVMTTATTLGAIVMTPLLSQLLIGAVVPVDALGIAASTIQVVLLPIAVGMALNRYANRLVRAVLPFSPVVGVLATCLLVGSSVAQCAGPILAAGWALQLPIMLLHVVGGLIGYYLPAMAGYGEVVRRTTAIETAMKSSAFGFLLASLHFANFAARVPSAVSVVWMAIIGSTMAVVWRYIPVPKENGGQTKA</sequence>
<evidence type="ECO:0000313" key="1">
    <source>
        <dbReference type="EMBL" id="KAK1859622.1"/>
    </source>
</evidence>
<proteinExistence type="predicted"/>
<organism evidence="1 2">
    <name type="scientific">Pyropia yezoensis</name>
    <name type="common">Susabi-nori</name>
    <name type="synonym">Porphyra yezoensis</name>
    <dbReference type="NCBI Taxonomy" id="2788"/>
    <lineage>
        <taxon>Eukaryota</taxon>
        <taxon>Rhodophyta</taxon>
        <taxon>Bangiophyceae</taxon>
        <taxon>Bangiales</taxon>
        <taxon>Bangiaceae</taxon>
        <taxon>Pyropia</taxon>
    </lineage>
</organism>
<reference evidence="1" key="1">
    <citation type="submission" date="2019-11" db="EMBL/GenBank/DDBJ databases">
        <title>Nori genome reveals adaptations in red seaweeds to the harsh intertidal environment.</title>
        <authorList>
            <person name="Wang D."/>
            <person name="Mao Y."/>
        </authorList>
    </citation>
    <scope>NUCLEOTIDE SEQUENCE</scope>
    <source>
        <tissue evidence="1">Gametophyte</tissue>
    </source>
</reference>